<evidence type="ECO:0000313" key="2">
    <source>
        <dbReference type="EMBL" id="SVB35355.1"/>
    </source>
</evidence>
<feature type="transmembrane region" description="Helical" evidence="1">
    <location>
        <begin position="12"/>
        <end position="32"/>
    </location>
</feature>
<evidence type="ECO:0000256" key="1">
    <source>
        <dbReference type="SAM" id="Phobius"/>
    </source>
</evidence>
<dbReference type="EMBL" id="UINC01038393">
    <property type="protein sequence ID" value="SVB35355.1"/>
    <property type="molecule type" value="Genomic_DNA"/>
</dbReference>
<organism evidence="2">
    <name type="scientific">marine metagenome</name>
    <dbReference type="NCBI Taxonomy" id="408172"/>
    <lineage>
        <taxon>unclassified sequences</taxon>
        <taxon>metagenomes</taxon>
        <taxon>ecological metagenomes</taxon>
    </lineage>
</organism>
<name>A0A382DAR1_9ZZZZ</name>
<keyword evidence="1" id="KW-0812">Transmembrane</keyword>
<reference evidence="2" key="1">
    <citation type="submission" date="2018-05" db="EMBL/GenBank/DDBJ databases">
        <authorList>
            <person name="Lanie J.A."/>
            <person name="Ng W.-L."/>
            <person name="Kazmierczak K.M."/>
            <person name="Andrzejewski T.M."/>
            <person name="Davidsen T.M."/>
            <person name="Wayne K.J."/>
            <person name="Tettelin H."/>
            <person name="Glass J.I."/>
            <person name="Rusch D."/>
            <person name="Podicherti R."/>
            <person name="Tsui H.-C.T."/>
            <person name="Winkler M.E."/>
        </authorList>
    </citation>
    <scope>NUCLEOTIDE SEQUENCE</scope>
</reference>
<accession>A0A382DAR1</accession>
<proteinExistence type="predicted"/>
<feature type="transmembrane region" description="Helical" evidence="1">
    <location>
        <begin position="38"/>
        <end position="56"/>
    </location>
</feature>
<keyword evidence="1" id="KW-1133">Transmembrane helix</keyword>
<protein>
    <submittedName>
        <fullName evidence="2">Uncharacterized protein</fullName>
    </submittedName>
</protein>
<sequence length="57" mass="6683">MSDDRRTIVRNEVIKKGVSLGTALAIVISWWLNQSVPWAIIHGIFSWLYVIYYLLYL</sequence>
<gene>
    <name evidence="2" type="ORF">METZ01_LOCUS188209</name>
</gene>
<dbReference type="AlphaFoldDB" id="A0A382DAR1"/>
<keyword evidence="1" id="KW-0472">Membrane</keyword>